<keyword evidence="4" id="KW-0408">Iron</keyword>
<evidence type="ECO:0000259" key="7">
    <source>
        <dbReference type="PROSITE" id="PS51379"/>
    </source>
</evidence>
<dbReference type="InterPro" id="IPR017896">
    <property type="entry name" value="4Fe4S_Fe-S-bd"/>
</dbReference>
<dbReference type="Pfam" id="PF13183">
    <property type="entry name" value="Fer4_8"/>
    <property type="match status" value="1"/>
</dbReference>
<feature type="domain" description="4Fe-4S ferredoxin-type" evidence="7">
    <location>
        <begin position="63"/>
        <end position="94"/>
    </location>
</feature>
<dbReference type="InterPro" id="IPR009051">
    <property type="entry name" value="Helical_ferredxn"/>
</dbReference>
<keyword evidence="5" id="KW-0411">Iron-sulfur</keyword>
<evidence type="ECO:0000256" key="2">
    <source>
        <dbReference type="ARBA" id="ARBA00022723"/>
    </source>
</evidence>
<proteinExistence type="predicted"/>
<feature type="transmembrane region" description="Helical" evidence="6">
    <location>
        <begin position="311"/>
        <end position="331"/>
    </location>
</feature>
<gene>
    <name evidence="8" type="ORF">MNBD_NITROSPINAE02-1301</name>
</gene>
<feature type="transmembrane region" description="Helical" evidence="6">
    <location>
        <begin position="159"/>
        <end position="183"/>
    </location>
</feature>
<dbReference type="PANTHER" id="PTHR43255">
    <property type="entry name" value="IRON-SULFUR-BINDING OXIDOREDUCTASE FADF-RELATED-RELATED"/>
    <property type="match status" value="1"/>
</dbReference>
<evidence type="ECO:0000256" key="5">
    <source>
        <dbReference type="ARBA" id="ARBA00023014"/>
    </source>
</evidence>
<sequence>MPGKGVNVIEPDLGFIRQIIDSGGETLMKCFQCGNCTAVCEVTQDEGPFPRKEMVWAQWGLKDRLLADPNIWSCHQCNDCTTHCPRGAKPGDVFSAIRNISFAHYGAFGLGKFFTSPRYLPVLFLIPVALIALAIGVASKDGFISMKPIVFSNMMPVPAIDAVFLPAVIFAFVAALAGVGRFWKNMKSNSGDKGPSPGAIIPASVKVVMGVLTHNKMRKCVTNAPRVRSHLALMYGFIALMATTSAVALMYWINKLGIADVAVTPLALTHPVKILGNLGALLAFTGIALMLARRFGPESDEAGKLGYYDRFFLIVTFWTVVTGILSEIFRLMDTASLAYFIYYVHLVFVFTLIVYFPFSKFAHLLYRFAAMTFAGAMEKGK</sequence>
<dbReference type="GO" id="GO:0005886">
    <property type="term" value="C:plasma membrane"/>
    <property type="evidence" value="ECO:0007669"/>
    <property type="project" value="TreeGrafter"/>
</dbReference>
<keyword evidence="1" id="KW-0004">4Fe-4S</keyword>
<dbReference type="InterPro" id="IPR017900">
    <property type="entry name" value="4Fe4S_Fe_S_CS"/>
</dbReference>
<dbReference type="PROSITE" id="PS51379">
    <property type="entry name" value="4FE4S_FER_2"/>
    <property type="match status" value="1"/>
</dbReference>
<dbReference type="InterPro" id="IPR036197">
    <property type="entry name" value="NarG-like_sf"/>
</dbReference>
<dbReference type="NCBIfam" id="NF038018">
    <property type="entry name" value="qmoC"/>
    <property type="match status" value="1"/>
</dbReference>
<dbReference type="GO" id="GO:0046872">
    <property type="term" value="F:metal ion binding"/>
    <property type="evidence" value="ECO:0007669"/>
    <property type="project" value="UniProtKB-KW"/>
</dbReference>
<dbReference type="GO" id="GO:0051539">
    <property type="term" value="F:4 iron, 4 sulfur cluster binding"/>
    <property type="evidence" value="ECO:0007669"/>
    <property type="project" value="UniProtKB-KW"/>
</dbReference>
<feature type="transmembrane region" description="Helical" evidence="6">
    <location>
        <begin position="274"/>
        <end position="291"/>
    </location>
</feature>
<keyword evidence="6" id="KW-0812">Transmembrane</keyword>
<dbReference type="InterPro" id="IPR051460">
    <property type="entry name" value="HdrC_iron-sulfur_subunit"/>
</dbReference>
<dbReference type="Gene3D" id="1.20.950.20">
    <property type="entry name" value="Transmembrane di-heme cytochromes, Chain C"/>
    <property type="match status" value="1"/>
</dbReference>
<feature type="transmembrane region" description="Helical" evidence="6">
    <location>
        <begin position="337"/>
        <end position="358"/>
    </location>
</feature>
<dbReference type="Gene3D" id="1.10.1060.10">
    <property type="entry name" value="Alpha-helical ferredoxin"/>
    <property type="match status" value="1"/>
</dbReference>
<dbReference type="PROSITE" id="PS00198">
    <property type="entry name" value="4FE4S_FER_1"/>
    <property type="match status" value="1"/>
</dbReference>
<keyword evidence="6" id="KW-0472">Membrane</keyword>
<keyword evidence="3" id="KW-0560">Oxidoreductase</keyword>
<evidence type="ECO:0000313" key="8">
    <source>
        <dbReference type="EMBL" id="VAX17588.1"/>
    </source>
</evidence>
<accession>A0A3B1C1C5</accession>
<evidence type="ECO:0000256" key="1">
    <source>
        <dbReference type="ARBA" id="ARBA00022485"/>
    </source>
</evidence>
<dbReference type="SUPFAM" id="SSF103501">
    <property type="entry name" value="Respiratory nitrate reductase 1 gamma chain"/>
    <property type="match status" value="1"/>
</dbReference>
<feature type="transmembrane region" description="Helical" evidence="6">
    <location>
        <begin position="119"/>
        <end position="139"/>
    </location>
</feature>
<dbReference type="SUPFAM" id="SSF46548">
    <property type="entry name" value="alpha-helical ferredoxin"/>
    <property type="match status" value="1"/>
</dbReference>
<organism evidence="8">
    <name type="scientific">hydrothermal vent metagenome</name>
    <dbReference type="NCBI Taxonomy" id="652676"/>
    <lineage>
        <taxon>unclassified sequences</taxon>
        <taxon>metagenomes</taxon>
        <taxon>ecological metagenomes</taxon>
    </lineage>
</organism>
<reference evidence="8" key="1">
    <citation type="submission" date="2018-06" db="EMBL/GenBank/DDBJ databases">
        <authorList>
            <person name="Zhirakovskaya E."/>
        </authorList>
    </citation>
    <scope>NUCLEOTIDE SEQUENCE</scope>
</reference>
<dbReference type="EMBL" id="UOGE01000024">
    <property type="protein sequence ID" value="VAX17588.1"/>
    <property type="molecule type" value="Genomic_DNA"/>
</dbReference>
<evidence type="ECO:0000256" key="4">
    <source>
        <dbReference type="ARBA" id="ARBA00023004"/>
    </source>
</evidence>
<feature type="transmembrane region" description="Helical" evidence="6">
    <location>
        <begin position="232"/>
        <end position="254"/>
    </location>
</feature>
<evidence type="ECO:0000256" key="6">
    <source>
        <dbReference type="SAM" id="Phobius"/>
    </source>
</evidence>
<dbReference type="PANTHER" id="PTHR43255:SF1">
    <property type="entry name" value="IRON-SULFUR-BINDING OXIDOREDUCTASE FADF-RELATED"/>
    <property type="match status" value="1"/>
</dbReference>
<name>A0A3B1C1C5_9ZZZZ</name>
<dbReference type="GO" id="GO:0016491">
    <property type="term" value="F:oxidoreductase activity"/>
    <property type="evidence" value="ECO:0007669"/>
    <property type="project" value="UniProtKB-KW"/>
</dbReference>
<evidence type="ECO:0000256" key="3">
    <source>
        <dbReference type="ARBA" id="ARBA00023002"/>
    </source>
</evidence>
<keyword evidence="2" id="KW-0479">Metal-binding</keyword>
<protein>
    <submittedName>
        <fullName evidence="8">Anaerobic respiratory complex protein QmoC</fullName>
    </submittedName>
</protein>
<dbReference type="AlphaFoldDB" id="A0A3B1C1C5"/>
<keyword evidence="6" id="KW-1133">Transmembrane helix</keyword>